<dbReference type="PANTHER" id="PTHR46344">
    <property type="entry name" value="OS02G0202900 PROTEIN"/>
    <property type="match status" value="1"/>
</dbReference>
<keyword evidence="2" id="KW-0677">Repeat</keyword>
<dbReference type="PANTHER" id="PTHR46344:SF27">
    <property type="entry name" value="KELCH REPEAT SUPERFAMILY PROTEIN"/>
    <property type="match status" value="1"/>
</dbReference>
<reference evidence="3" key="1">
    <citation type="submission" date="2020-07" db="EMBL/GenBank/DDBJ databases">
        <title>Ethylene signaling mediates host invasion by parasitic plants.</title>
        <authorList>
            <person name="Yoshida S."/>
        </authorList>
    </citation>
    <scope>NUCLEOTIDE SEQUENCE</scope>
    <source>
        <strain evidence="3">Okayama</strain>
    </source>
</reference>
<name>A0A830BFD6_9LAMI</name>
<dbReference type="Pfam" id="PF01344">
    <property type="entry name" value="Kelch_1"/>
    <property type="match status" value="1"/>
</dbReference>
<proteinExistence type="predicted"/>
<dbReference type="Proteomes" id="UP000653305">
    <property type="component" value="Unassembled WGS sequence"/>
</dbReference>
<evidence type="ECO:0000313" key="3">
    <source>
        <dbReference type="EMBL" id="GFP85666.1"/>
    </source>
</evidence>
<keyword evidence="1" id="KW-0880">Kelch repeat</keyword>
<dbReference type="AlphaFoldDB" id="A0A830BFD6"/>
<gene>
    <name evidence="3" type="ORF">PHJA_000710300</name>
</gene>
<dbReference type="InterPro" id="IPR006652">
    <property type="entry name" value="Kelch_1"/>
</dbReference>
<organism evidence="3 4">
    <name type="scientific">Phtheirospermum japonicum</name>
    <dbReference type="NCBI Taxonomy" id="374723"/>
    <lineage>
        <taxon>Eukaryota</taxon>
        <taxon>Viridiplantae</taxon>
        <taxon>Streptophyta</taxon>
        <taxon>Embryophyta</taxon>
        <taxon>Tracheophyta</taxon>
        <taxon>Spermatophyta</taxon>
        <taxon>Magnoliopsida</taxon>
        <taxon>eudicotyledons</taxon>
        <taxon>Gunneridae</taxon>
        <taxon>Pentapetalae</taxon>
        <taxon>asterids</taxon>
        <taxon>lamiids</taxon>
        <taxon>Lamiales</taxon>
        <taxon>Orobanchaceae</taxon>
        <taxon>Orobanchaceae incertae sedis</taxon>
        <taxon>Phtheirospermum</taxon>
    </lineage>
</organism>
<keyword evidence="4" id="KW-1185">Reference proteome</keyword>
<protein>
    <submittedName>
        <fullName evidence="3">F-box/kelch-repeat protein at5g39560</fullName>
    </submittedName>
</protein>
<dbReference type="EMBL" id="BMAC01000110">
    <property type="protein sequence ID" value="GFP85666.1"/>
    <property type="molecule type" value="Genomic_DNA"/>
</dbReference>
<dbReference type="SUPFAM" id="SSF117281">
    <property type="entry name" value="Kelch motif"/>
    <property type="match status" value="1"/>
</dbReference>
<evidence type="ECO:0000313" key="4">
    <source>
        <dbReference type="Proteomes" id="UP000653305"/>
    </source>
</evidence>
<comment type="caution">
    <text evidence="3">The sequence shown here is derived from an EMBL/GenBank/DDBJ whole genome shotgun (WGS) entry which is preliminary data.</text>
</comment>
<dbReference type="InterPro" id="IPR015915">
    <property type="entry name" value="Kelch-typ_b-propeller"/>
</dbReference>
<dbReference type="Gene3D" id="2.120.10.80">
    <property type="entry name" value="Kelch-type beta propeller"/>
    <property type="match status" value="1"/>
</dbReference>
<evidence type="ECO:0000256" key="2">
    <source>
        <dbReference type="ARBA" id="ARBA00022737"/>
    </source>
</evidence>
<dbReference type="OrthoDB" id="875808at2759"/>
<accession>A0A830BFD6</accession>
<sequence>MGKTDDNKMKAMENRISEMAQHQIALQSAFQKQIQDLSLRLGGFTQEMEEIIAKKMSEAINEIGAMAAGNKNLNPNVATTFSATRTQTRGTSDAADMAYPAVASDNAAVGNSSSFHSKSSRPVGSSEGIKSFYMIYDCWNKEKDKDPCSFKCFSMNKSTGETTALTISPAPRDNTREGDAVLLNYTAVAVGPTIYMIGGYCRRGFCPGGAIDDCHRHAEVRFFNTLRPEEGWTDAAPMHIPRLKPTAVVVDGMIYVFGGSGLGLEAPVDGECFDPKTNKWRRFSATGCQPSFACIQAPYVDPNGTKQLLVNSNHQNMETLYKYILDEQKWEIVSDDFGKCTRPGAVVGNIIYTVLDNYGEKQPLHGYHLIHKRWYPVDLPEIDICTKTAWVFASGSDRLCLVWYHFDVRGKGEDNRKECLEIRLNESYTTGSNGMMLLNLSATKVSNTYFRVENSSYRKSILAL</sequence>
<evidence type="ECO:0000256" key="1">
    <source>
        <dbReference type="ARBA" id="ARBA00022441"/>
    </source>
</evidence>